<evidence type="ECO:0000259" key="4">
    <source>
        <dbReference type="Pfam" id="PF01515"/>
    </source>
</evidence>
<comment type="similarity">
    <text evidence="1">Belongs to the phosphate acetyltransferase and butyryltransferase family.</text>
</comment>
<dbReference type="HOGENOM" id="CLU_056531_0_0_9"/>
<dbReference type="SUPFAM" id="SSF53659">
    <property type="entry name" value="Isocitrate/Isopropylmalate dehydrogenase-like"/>
    <property type="match status" value="1"/>
</dbReference>
<dbReference type="NCBIfam" id="NF004472">
    <property type="entry name" value="PRK05805.1"/>
    <property type="match status" value="1"/>
</dbReference>
<keyword evidence="3" id="KW-0012">Acyltransferase</keyword>
<dbReference type="PATRIC" id="fig|1379739.3.peg.3538"/>
<dbReference type="Pfam" id="PF01515">
    <property type="entry name" value="PTA_PTB"/>
    <property type="match status" value="1"/>
</dbReference>
<comment type="caution">
    <text evidence="5">The sequence shown here is derived from an EMBL/GenBank/DDBJ whole genome shotgun (WGS) entry which is preliminary data.</text>
</comment>
<evidence type="ECO:0000313" key="6">
    <source>
        <dbReference type="Proteomes" id="UP000032250"/>
    </source>
</evidence>
<protein>
    <submittedName>
        <fullName evidence="5">Phosphate butyryltransferase</fullName>
    </submittedName>
</protein>
<dbReference type="InterPro" id="IPR012147">
    <property type="entry name" value="P_Ac_Bu_trans"/>
</dbReference>
<proteinExistence type="inferred from homology"/>
<evidence type="ECO:0000256" key="1">
    <source>
        <dbReference type="ARBA" id="ARBA00005656"/>
    </source>
</evidence>
<dbReference type="PANTHER" id="PTHR43356:SF2">
    <property type="entry name" value="PHOSPHATE ACETYLTRANSFERASE"/>
    <property type="match status" value="1"/>
</dbReference>
<dbReference type="InterPro" id="IPR050500">
    <property type="entry name" value="Phos_Acetyltrans/Butyryltrans"/>
</dbReference>
<feature type="domain" description="Phosphate acetyl/butaryl transferase" evidence="4">
    <location>
        <begin position="78"/>
        <end position="294"/>
    </location>
</feature>
<evidence type="ECO:0000256" key="3">
    <source>
        <dbReference type="ARBA" id="ARBA00023315"/>
    </source>
</evidence>
<evidence type="ECO:0000256" key="2">
    <source>
        <dbReference type="ARBA" id="ARBA00022679"/>
    </source>
</evidence>
<accession>A0A0D1BNY3</accession>
<reference evidence="5 6" key="1">
    <citation type="submission" date="2014-06" db="EMBL/GenBank/DDBJ databases">
        <title>Genome characterization of distinct group I Clostridium botulinum lineages.</title>
        <authorList>
            <person name="Giordani F."/>
            <person name="Anselmo A."/>
            <person name="Fillo S."/>
            <person name="Palozzi A.M."/>
            <person name="Fortunato A."/>
            <person name="Gentile B."/>
            <person name="Ciammaruconi A."/>
            <person name="Anniballi F."/>
            <person name="De Medici D."/>
            <person name="Lista F."/>
        </authorList>
    </citation>
    <scope>NUCLEOTIDE SEQUENCE [LARGE SCALE GENOMIC DNA]</scope>
    <source>
        <strain evidence="5 6">B2 450</strain>
    </source>
</reference>
<evidence type="ECO:0000313" key="5">
    <source>
        <dbReference type="EMBL" id="KIS21945.1"/>
    </source>
</evidence>
<dbReference type="Proteomes" id="UP000032250">
    <property type="component" value="Unassembled WGS sequence"/>
</dbReference>
<sequence>MVKKLKDLINLAKDKEKKILSVAVAQDREVLISVIEAVKLGIVDAILVGDIDKIEAIAKEESLDIDNIKIIDEKNDKKAADKAVELITMSKADFIMKGMLGTAELLKAVLNKQANLRRKNLLSHIMIYDVPTYHKLLFLTDGGIVPYPELNEKIAIVENAVEVAHSLGIQTPKVSPICAVEVVNPNMKSTIDAAALAQMNRRGQLNGCIIDGPLALDNAISKEAAEHKGIKSEVAGDVDILLVPSMESGNFLAKSMGYLAKAENAGIVVGAKCPIVLVSRSDTAKSKLYSIALGALSCNK</sequence>
<dbReference type="AlphaFoldDB" id="A0A0D1BNY3"/>
<dbReference type="NCBIfam" id="NF006045">
    <property type="entry name" value="PRK08190.1"/>
    <property type="match status" value="1"/>
</dbReference>
<organism evidence="5 6">
    <name type="scientific">Clostridium botulinum B2 450</name>
    <dbReference type="NCBI Taxonomy" id="1379739"/>
    <lineage>
        <taxon>Bacteria</taxon>
        <taxon>Bacillati</taxon>
        <taxon>Bacillota</taxon>
        <taxon>Clostridia</taxon>
        <taxon>Eubacteriales</taxon>
        <taxon>Clostridiaceae</taxon>
        <taxon>Clostridium</taxon>
    </lineage>
</organism>
<dbReference type="OrthoDB" id="9774179at2"/>
<dbReference type="Gene3D" id="3.40.718.10">
    <property type="entry name" value="Isopropylmalate Dehydrogenase"/>
    <property type="match status" value="1"/>
</dbReference>
<dbReference type="RefSeq" id="WP_042384306.1">
    <property type="nucleotide sequence ID" value="NZ_JXSU01000008.1"/>
</dbReference>
<dbReference type="InterPro" id="IPR002505">
    <property type="entry name" value="PTA_PTB"/>
</dbReference>
<gene>
    <name evidence="5" type="ORF">N495_15715</name>
</gene>
<name>A0A0D1BNY3_CLOBO</name>
<dbReference type="PIRSF" id="PIRSF000428">
    <property type="entry name" value="P_Ac_trans"/>
    <property type="match status" value="1"/>
</dbReference>
<dbReference type="EMBL" id="JXSU01000008">
    <property type="protein sequence ID" value="KIS21945.1"/>
    <property type="molecule type" value="Genomic_DNA"/>
</dbReference>
<dbReference type="GO" id="GO:0016746">
    <property type="term" value="F:acyltransferase activity"/>
    <property type="evidence" value="ECO:0007669"/>
    <property type="project" value="UniProtKB-KW"/>
</dbReference>
<dbReference type="PANTHER" id="PTHR43356">
    <property type="entry name" value="PHOSPHATE ACETYLTRANSFERASE"/>
    <property type="match status" value="1"/>
</dbReference>
<keyword evidence="2 5" id="KW-0808">Transferase</keyword>